<dbReference type="EMBL" id="JAUSWA010000002">
    <property type="protein sequence ID" value="MDQ0492459.1"/>
    <property type="molecule type" value="Genomic_DNA"/>
</dbReference>
<dbReference type="SUPFAM" id="SSF69304">
    <property type="entry name" value="Tricorn protease N-terminal domain"/>
    <property type="match status" value="1"/>
</dbReference>
<feature type="region of interest" description="Disordered" evidence="1">
    <location>
        <begin position="28"/>
        <end position="48"/>
    </location>
</feature>
<feature type="signal peptide" evidence="2">
    <location>
        <begin position="1"/>
        <end position="29"/>
    </location>
</feature>
<accession>A0ABU0KWK4</accession>
<organism evidence="3 4">
    <name type="scientific">Paenibacillus brasilensis</name>
    <dbReference type="NCBI Taxonomy" id="128574"/>
    <lineage>
        <taxon>Bacteria</taxon>
        <taxon>Bacillati</taxon>
        <taxon>Bacillota</taxon>
        <taxon>Bacilli</taxon>
        <taxon>Bacillales</taxon>
        <taxon>Paenibacillaceae</taxon>
        <taxon>Paenibacillus</taxon>
    </lineage>
</organism>
<dbReference type="Gene3D" id="2.120.10.30">
    <property type="entry name" value="TolB, C-terminal domain"/>
    <property type="match status" value="1"/>
</dbReference>
<dbReference type="RefSeq" id="WP_244316177.1">
    <property type="nucleotide sequence ID" value="NZ_CP045298.1"/>
</dbReference>
<evidence type="ECO:0000313" key="3">
    <source>
        <dbReference type="EMBL" id="MDQ0492459.1"/>
    </source>
</evidence>
<evidence type="ECO:0008006" key="5">
    <source>
        <dbReference type="Google" id="ProtNLM"/>
    </source>
</evidence>
<evidence type="ECO:0000256" key="1">
    <source>
        <dbReference type="SAM" id="MobiDB-lite"/>
    </source>
</evidence>
<dbReference type="PROSITE" id="PS51257">
    <property type="entry name" value="PROKAR_LIPOPROTEIN"/>
    <property type="match status" value="1"/>
</dbReference>
<dbReference type="InterPro" id="IPR011042">
    <property type="entry name" value="6-blade_b-propeller_TolB-like"/>
</dbReference>
<name>A0ABU0KWK4_9BACL</name>
<evidence type="ECO:0000256" key="2">
    <source>
        <dbReference type="SAM" id="SignalP"/>
    </source>
</evidence>
<feature type="compositionally biased region" description="Low complexity" evidence="1">
    <location>
        <begin position="28"/>
        <end position="38"/>
    </location>
</feature>
<proteinExistence type="predicted"/>
<sequence length="359" mass="41014">MRTSSYKFFRFFILSLLVPALLSSCSPSSTPPAESSVPKKTQSNEKVASAGKGQYLSMTYTEYVNGKNSDQGMVMRVMTYDLNSKKLTKLSDVPYTSQYPLSVVSLPDHKIYYSADVGDKGDQLFSYDLNTKKTEQLSDNLFAINRIVPTTPDGPLVLVAVKKGERTLKTIFYNKSTRTMKFMHDENQDEHTWSIAYNSAKNTIYNTQYSEKEERKEFDIASKENTNSRPPDYKVTEINNVTKQERSIITLKKEEITSMSSSNDKLLLVTSNLTNFGKIEYSLVDIATGKRTKIKLPFLSRQFVYMSPDGKGVYYLGSTSQKNQKERRGVYYYDFTSKIQTPIFIQKEGFINNFMLLNK</sequence>
<evidence type="ECO:0000313" key="4">
    <source>
        <dbReference type="Proteomes" id="UP001242811"/>
    </source>
</evidence>
<gene>
    <name evidence="3" type="ORF">QOZ95_000606</name>
</gene>
<keyword evidence="2" id="KW-0732">Signal</keyword>
<feature type="chain" id="PRO_5046234944" description="Lipoprotein" evidence="2">
    <location>
        <begin position="30"/>
        <end position="359"/>
    </location>
</feature>
<comment type="caution">
    <text evidence="3">The sequence shown here is derived from an EMBL/GenBank/DDBJ whole genome shotgun (WGS) entry which is preliminary data.</text>
</comment>
<keyword evidence="4" id="KW-1185">Reference proteome</keyword>
<dbReference type="Proteomes" id="UP001242811">
    <property type="component" value="Unassembled WGS sequence"/>
</dbReference>
<protein>
    <recommendedName>
        <fullName evidence="5">Lipoprotein</fullName>
    </recommendedName>
</protein>
<reference evidence="3 4" key="1">
    <citation type="submission" date="2023-07" db="EMBL/GenBank/DDBJ databases">
        <title>Genomic Encyclopedia of Type Strains, Phase IV (KMG-IV): sequencing the most valuable type-strain genomes for metagenomic binning, comparative biology and taxonomic classification.</title>
        <authorList>
            <person name="Goeker M."/>
        </authorList>
    </citation>
    <scope>NUCLEOTIDE SEQUENCE [LARGE SCALE GENOMIC DNA]</scope>
    <source>
        <strain evidence="3 4">DSM 14914</strain>
    </source>
</reference>